<feature type="binding site" evidence="7">
    <location>
        <position position="215"/>
    </location>
    <ligand>
        <name>ATP</name>
        <dbReference type="ChEBI" id="CHEBI:30616"/>
    </ligand>
</feature>
<dbReference type="Gene3D" id="3.40.50.620">
    <property type="entry name" value="HUPs"/>
    <property type="match status" value="2"/>
</dbReference>
<dbReference type="GO" id="GO:0004818">
    <property type="term" value="F:glutamate-tRNA ligase activity"/>
    <property type="evidence" value="ECO:0007669"/>
    <property type="project" value="UniProtKB-UniRule"/>
</dbReference>
<dbReference type="InterPro" id="IPR049940">
    <property type="entry name" value="GluQ/Sye"/>
</dbReference>
<feature type="domain" description="Aminoacyl-tRNA synthetase class I anticodon-binding" evidence="9">
    <location>
        <begin position="309"/>
        <end position="445"/>
    </location>
</feature>
<gene>
    <name evidence="7" type="primary">gltX</name>
    <name evidence="10" type="ORF">A2675_03650</name>
</gene>
<keyword evidence="5 7" id="KW-0648">Protein biosynthesis</keyword>
<dbReference type="STRING" id="1802723.A2675_03650"/>
<feature type="domain" description="Glutamyl/glutaminyl-tRNA synthetase class Ib catalytic" evidence="8">
    <location>
        <begin position="106"/>
        <end position="281"/>
    </location>
</feature>
<dbReference type="PANTHER" id="PTHR43311:SF2">
    <property type="entry name" value="GLUTAMATE--TRNA LIGASE, MITOCHONDRIAL-RELATED"/>
    <property type="match status" value="1"/>
</dbReference>
<dbReference type="InterPro" id="IPR020751">
    <property type="entry name" value="aa-tRNA-synth_I_codon-bd_sub2"/>
</dbReference>
<dbReference type="InterPro" id="IPR045462">
    <property type="entry name" value="aa-tRNA-synth_I_cd-bd"/>
</dbReference>
<keyword evidence="7" id="KW-0963">Cytoplasm</keyword>
<evidence type="ECO:0000256" key="5">
    <source>
        <dbReference type="ARBA" id="ARBA00022917"/>
    </source>
</evidence>
<keyword evidence="3 7" id="KW-0547">Nucleotide-binding</keyword>
<proteinExistence type="inferred from homology"/>
<keyword evidence="6 7" id="KW-0030">Aminoacyl-tRNA synthetase</keyword>
<comment type="function">
    <text evidence="7">Catalyzes the attachment of glutamate to tRNA(Glu) in a two-step reaction: glutamate is first activated by ATP to form Glu-AMP and then transferred to the acceptor end of tRNA(Glu).</text>
</comment>
<dbReference type="PRINTS" id="PR00987">
    <property type="entry name" value="TRNASYNTHGLU"/>
</dbReference>
<dbReference type="GO" id="GO:0000049">
    <property type="term" value="F:tRNA binding"/>
    <property type="evidence" value="ECO:0007669"/>
    <property type="project" value="InterPro"/>
</dbReference>
<evidence type="ECO:0000256" key="6">
    <source>
        <dbReference type="ARBA" id="ARBA00023146"/>
    </source>
</evidence>
<keyword evidence="4 7" id="KW-0067">ATP-binding</keyword>
<comment type="similarity">
    <text evidence="1 7">Belongs to the class-I aminoacyl-tRNA synthetase family. Glutamate--tRNA ligase type 1 subfamily.</text>
</comment>
<feature type="short sequence motif" description="'HIGH' region" evidence="7">
    <location>
        <begin position="15"/>
        <end position="25"/>
    </location>
</feature>
<feature type="short sequence motif" description="'KMSKS' region" evidence="7">
    <location>
        <begin position="212"/>
        <end position="216"/>
    </location>
</feature>
<evidence type="ECO:0000256" key="2">
    <source>
        <dbReference type="ARBA" id="ARBA00022598"/>
    </source>
</evidence>
<dbReference type="InterPro" id="IPR004527">
    <property type="entry name" value="Glu-tRNA-ligase_bac/mito"/>
</dbReference>
<evidence type="ECO:0000313" key="10">
    <source>
        <dbReference type="EMBL" id="OHA81535.1"/>
    </source>
</evidence>
<evidence type="ECO:0000256" key="4">
    <source>
        <dbReference type="ARBA" id="ARBA00022840"/>
    </source>
</evidence>
<accession>A0A1G2S8X0</accession>
<dbReference type="EMBL" id="MHUS01000010">
    <property type="protein sequence ID" value="OHA81535.1"/>
    <property type="molecule type" value="Genomic_DNA"/>
</dbReference>
<dbReference type="InterPro" id="IPR008925">
    <property type="entry name" value="aa_tRNA-synth_I_cd-bd_sf"/>
</dbReference>
<dbReference type="SUPFAM" id="SSF52374">
    <property type="entry name" value="Nucleotidylyl transferase"/>
    <property type="match status" value="1"/>
</dbReference>
<keyword evidence="2 7" id="KW-0436">Ligase</keyword>
<evidence type="ECO:0000313" key="11">
    <source>
        <dbReference type="Proteomes" id="UP000176997"/>
    </source>
</evidence>
<evidence type="ECO:0000256" key="3">
    <source>
        <dbReference type="ARBA" id="ARBA00022741"/>
    </source>
</evidence>
<dbReference type="HAMAP" id="MF_00022">
    <property type="entry name" value="Glu_tRNA_synth_type1"/>
    <property type="match status" value="1"/>
</dbReference>
<organism evidence="10 11">
    <name type="scientific">Candidatus Yonathbacteria bacterium RIFCSPHIGHO2_01_FULL_51_10</name>
    <dbReference type="NCBI Taxonomy" id="1802723"/>
    <lineage>
        <taxon>Bacteria</taxon>
        <taxon>Candidatus Yonathiibacteriota</taxon>
    </lineage>
</organism>
<dbReference type="Pfam" id="PF00749">
    <property type="entry name" value="tRNA-synt_1c"/>
    <property type="match status" value="1"/>
</dbReference>
<dbReference type="Pfam" id="PF19269">
    <property type="entry name" value="Anticodon_2"/>
    <property type="match status" value="1"/>
</dbReference>
<comment type="caution">
    <text evidence="7">Lacks conserved residue(s) required for the propagation of feature annotation.</text>
</comment>
<dbReference type="GO" id="GO:0005524">
    <property type="term" value="F:ATP binding"/>
    <property type="evidence" value="ECO:0007669"/>
    <property type="project" value="UniProtKB-UniRule"/>
</dbReference>
<dbReference type="AlphaFoldDB" id="A0A1G2S8X0"/>
<dbReference type="CDD" id="cd00808">
    <property type="entry name" value="GluRS_core"/>
    <property type="match status" value="1"/>
</dbReference>
<dbReference type="GO" id="GO:0005829">
    <property type="term" value="C:cytosol"/>
    <property type="evidence" value="ECO:0007669"/>
    <property type="project" value="TreeGrafter"/>
</dbReference>
<dbReference type="InterPro" id="IPR014729">
    <property type="entry name" value="Rossmann-like_a/b/a_fold"/>
</dbReference>
<dbReference type="InterPro" id="IPR020058">
    <property type="entry name" value="Glu/Gln-tRNA-synth_Ib_cat-dom"/>
</dbReference>
<dbReference type="GO" id="GO:0008270">
    <property type="term" value="F:zinc ion binding"/>
    <property type="evidence" value="ECO:0007669"/>
    <property type="project" value="InterPro"/>
</dbReference>
<reference evidence="10 11" key="1">
    <citation type="journal article" date="2016" name="Nat. Commun.">
        <title>Thousands of microbial genomes shed light on interconnected biogeochemical processes in an aquifer system.</title>
        <authorList>
            <person name="Anantharaman K."/>
            <person name="Brown C.T."/>
            <person name="Hug L.A."/>
            <person name="Sharon I."/>
            <person name="Castelle C.J."/>
            <person name="Probst A.J."/>
            <person name="Thomas B.C."/>
            <person name="Singh A."/>
            <person name="Wilkins M.J."/>
            <person name="Karaoz U."/>
            <person name="Brodie E.L."/>
            <person name="Williams K.H."/>
            <person name="Hubbard S.S."/>
            <person name="Banfield J.F."/>
        </authorList>
    </citation>
    <scope>NUCLEOTIDE SEQUENCE [LARGE SCALE GENOMIC DNA]</scope>
</reference>
<dbReference type="InterPro" id="IPR000924">
    <property type="entry name" value="Glu/Gln-tRNA-synth"/>
</dbReference>
<dbReference type="GO" id="GO:0006424">
    <property type="term" value="P:glutamyl-tRNA aminoacylation"/>
    <property type="evidence" value="ECO:0007669"/>
    <property type="project" value="UniProtKB-UniRule"/>
</dbReference>
<comment type="catalytic activity">
    <reaction evidence="7">
        <text>tRNA(Glu) + L-glutamate + ATP = L-glutamyl-tRNA(Glu) + AMP + diphosphate</text>
        <dbReference type="Rhea" id="RHEA:23540"/>
        <dbReference type="Rhea" id="RHEA-COMP:9663"/>
        <dbReference type="Rhea" id="RHEA-COMP:9680"/>
        <dbReference type="ChEBI" id="CHEBI:29985"/>
        <dbReference type="ChEBI" id="CHEBI:30616"/>
        <dbReference type="ChEBI" id="CHEBI:33019"/>
        <dbReference type="ChEBI" id="CHEBI:78442"/>
        <dbReference type="ChEBI" id="CHEBI:78520"/>
        <dbReference type="ChEBI" id="CHEBI:456215"/>
        <dbReference type="EC" id="6.1.1.17"/>
    </reaction>
</comment>
<comment type="subunit">
    <text evidence="7">Monomer.</text>
</comment>
<comment type="subcellular location">
    <subcellularLocation>
        <location evidence="7">Cytoplasm</location>
    </subcellularLocation>
</comment>
<dbReference type="PANTHER" id="PTHR43311">
    <property type="entry name" value="GLUTAMATE--TRNA LIGASE"/>
    <property type="match status" value="1"/>
</dbReference>
<dbReference type="SUPFAM" id="SSF48163">
    <property type="entry name" value="An anticodon-binding domain of class I aminoacyl-tRNA synthetases"/>
    <property type="match status" value="1"/>
</dbReference>
<dbReference type="InterPro" id="IPR033910">
    <property type="entry name" value="GluRS_core"/>
</dbReference>
<evidence type="ECO:0000259" key="9">
    <source>
        <dbReference type="Pfam" id="PF19269"/>
    </source>
</evidence>
<dbReference type="EC" id="6.1.1.17" evidence="7"/>
<evidence type="ECO:0000256" key="1">
    <source>
        <dbReference type="ARBA" id="ARBA00007894"/>
    </source>
</evidence>
<evidence type="ECO:0000259" key="8">
    <source>
        <dbReference type="Pfam" id="PF00749"/>
    </source>
</evidence>
<comment type="caution">
    <text evidence="10">The sequence shown here is derived from an EMBL/GenBank/DDBJ whole genome shotgun (WGS) entry which is preliminary data.</text>
</comment>
<sequence length="451" mass="50443">MESNHTSSVVTRFAPSPTGVLHVGSARTALFNFLYARKHGGKFILRIEDTDKERSTTEYESNILEGLRWLGFTHDEFARQSERGAIYKKQLEALIASGAAYVSAEEGGEGKRTEVIRFKNPGKLVTFRDEVRGDISVDTTELGDFVIAKDLDTPLYNFAVVVDDADMGVTHVIRGDDGIANTPRQVLIGEALGAPRPIYAHLPLILAPDRSKLSKRHGAVALTEYRDLGYFPDAIVNFLALLGWNPGDEREIFSIDELTELFDLSKIQKGGAIFNTEKLNWINRQYLQKLSPGVLFEDVFAIIPPRLKLMPQWNEERLRSMLPIMIERAHTLHEIKVACDNGEYDYFFALPGYVAESLLWKDERDHAKTAMRLETVADALERLTPNEFTAPGVKGAIWGFAEKEGRGAVLWPLRYALSGKERSPDPFIIAGVIGKSETLERIAHAVRALTT</sequence>
<dbReference type="Proteomes" id="UP000176997">
    <property type="component" value="Unassembled WGS sequence"/>
</dbReference>
<protein>
    <recommendedName>
        <fullName evidence="7">Glutamate--tRNA ligase</fullName>
        <ecNumber evidence="7">6.1.1.17</ecNumber>
    </recommendedName>
    <alternativeName>
        <fullName evidence="7">Glutamyl-tRNA synthetase</fullName>
        <shortName evidence="7">GluRS</shortName>
    </alternativeName>
</protein>
<name>A0A1G2S8X0_9BACT</name>
<dbReference type="Gene3D" id="1.10.10.350">
    <property type="match status" value="1"/>
</dbReference>
<evidence type="ECO:0000256" key="7">
    <source>
        <dbReference type="HAMAP-Rule" id="MF_00022"/>
    </source>
</evidence>